<dbReference type="InterPro" id="IPR051449">
    <property type="entry name" value="ABC-2_transporter_component"/>
</dbReference>
<organism evidence="8 9">
    <name type="scientific">Pseudovibrio exalbescens</name>
    <dbReference type="NCBI Taxonomy" id="197461"/>
    <lineage>
        <taxon>Bacteria</taxon>
        <taxon>Pseudomonadati</taxon>
        <taxon>Pseudomonadota</taxon>
        <taxon>Alphaproteobacteria</taxon>
        <taxon>Hyphomicrobiales</taxon>
        <taxon>Stappiaceae</taxon>
        <taxon>Pseudovibrio</taxon>
    </lineage>
</organism>
<evidence type="ECO:0000256" key="3">
    <source>
        <dbReference type="ARBA" id="ARBA00022692"/>
    </source>
</evidence>
<feature type="transmembrane region" description="Helical" evidence="6">
    <location>
        <begin position="341"/>
        <end position="361"/>
    </location>
</feature>
<dbReference type="PANTHER" id="PTHR30294:SF46">
    <property type="entry name" value="ABC TRANSPORTER PERMEASE"/>
    <property type="match status" value="1"/>
</dbReference>
<dbReference type="GO" id="GO:0140359">
    <property type="term" value="F:ABC-type transporter activity"/>
    <property type="evidence" value="ECO:0007669"/>
    <property type="project" value="InterPro"/>
</dbReference>
<dbReference type="RefSeq" id="WP_051269297.1">
    <property type="nucleotide sequence ID" value="NZ_LVVZ01000003.1"/>
</dbReference>
<sequence length="370" mass="40566">MRGFVREVLATFQGIARNRAALSTMVAALLIYSVFYPQPYRGEVVREVPMAVVDQDQSTMSRDFIRRVDVTDSAHVAYRVPDMLAAQDLFFERKIDGIVVIPPDFEQNLLSGERSPVAYYGDGSYFLLYGAMKSAVLNAAQTLGAEVELSRLTATGMGYTAARSLVQPITITNIRVFNPQGGYASYVVPAAFILIMQQTLMMGIGMMHSSQSRQKGGIALAAPTAYVLLYAFWSLLYLVILPSAYGIPRIGEVSALFLLVLPFLCAVTALGHAVAALIPWKEGVVFFFVVLGMPLFLISGISWPIEEIPRALHLLTLLIPSTSVISGTVRIDQMGADLSSVLDVVYIQLALTGLYSAVTYLTRWLKNEEI</sequence>
<evidence type="ECO:0000256" key="4">
    <source>
        <dbReference type="ARBA" id="ARBA00022989"/>
    </source>
</evidence>
<reference evidence="8 9" key="1">
    <citation type="submission" date="2016-03" db="EMBL/GenBank/DDBJ databases">
        <title>Genome sequence of Nesiotobacter sp. nov., a moderately halophilic alphaproteobacterium isolated from the Yellow Sea, China.</title>
        <authorList>
            <person name="Zhang G."/>
            <person name="Zhang R."/>
        </authorList>
    </citation>
    <scope>NUCLEOTIDE SEQUENCE [LARGE SCALE GENOMIC DNA]</scope>
    <source>
        <strain evidence="8 9">WB1-6</strain>
    </source>
</reference>
<feature type="transmembrane region" description="Helical" evidence="6">
    <location>
        <begin position="253"/>
        <end position="278"/>
    </location>
</feature>
<dbReference type="PANTHER" id="PTHR30294">
    <property type="entry name" value="MEMBRANE COMPONENT OF ABC TRANSPORTER YHHJ-RELATED"/>
    <property type="match status" value="1"/>
</dbReference>
<protein>
    <recommendedName>
        <fullName evidence="7">ABC-2 type transporter transmembrane domain-containing protein</fullName>
    </recommendedName>
</protein>
<dbReference type="Proteomes" id="UP000185783">
    <property type="component" value="Unassembled WGS sequence"/>
</dbReference>
<dbReference type="GO" id="GO:0005886">
    <property type="term" value="C:plasma membrane"/>
    <property type="evidence" value="ECO:0007669"/>
    <property type="project" value="UniProtKB-SubCell"/>
</dbReference>
<feature type="domain" description="ABC-2 type transporter transmembrane" evidence="7">
    <location>
        <begin position="24"/>
        <end position="354"/>
    </location>
</feature>
<feature type="transmembrane region" description="Helical" evidence="6">
    <location>
        <begin position="285"/>
        <end position="305"/>
    </location>
</feature>
<dbReference type="AlphaFoldDB" id="A0A1U7JM85"/>
<dbReference type="Gene3D" id="3.40.1710.10">
    <property type="entry name" value="abc type-2 transporter like domain"/>
    <property type="match status" value="1"/>
</dbReference>
<evidence type="ECO:0000256" key="6">
    <source>
        <dbReference type="SAM" id="Phobius"/>
    </source>
</evidence>
<keyword evidence="9" id="KW-1185">Reference proteome</keyword>
<dbReference type="InterPro" id="IPR013525">
    <property type="entry name" value="ABC2_TM"/>
</dbReference>
<feature type="transmembrane region" description="Helical" evidence="6">
    <location>
        <begin position="218"/>
        <end position="241"/>
    </location>
</feature>
<dbReference type="STRING" id="197461.A3843_01480"/>
<gene>
    <name evidence="8" type="ORF">A3843_01480</name>
</gene>
<proteinExistence type="predicted"/>
<evidence type="ECO:0000256" key="1">
    <source>
        <dbReference type="ARBA" id="ARBA00004651"/>
    </source>
</evidence>
<comment type="subcellular location">
    <subcellularLocation>
        <location evidence="1">Cell membrane</location>
        <topology evidence="1">Multi-pass membrane protein</topology>
    </subcellularLocation>
</comment>
<accession>A0A1U7JM85</accession>
<evidence type="ECO:0000313" key="8">
    <source>
        <dbReference type="EMBL" id="OKL45825.1"/>
    </source>
</evidence>
<dbReference type="Pfam" id="PF12698">
    <property type="entry name" value="ABC2_membrane_3"/>
    <property type="match status" value="1"/>
</dbReference>
<keyword evidence="5 6" id="KW-0472">Membrane</keyword>
<dbReference type="EMBL" id="LVVZ01000003">
    <property type="protein sequence ID" value="OKL45825.1"/>
    <property type="molecule type" value="Genomic_DNA"/>
</dbReference>
<name>A0A1U7JM85_9HYPH</name>
<evidence type="ECO:0000259" key="7">
    <source>
        <dbReference type="Pfam" id="PF12698"/>
    </source>
</evidence>
<evidence type="ECO:0000256" key="2">
    <source>
        <dbReference type="ARBA" id="ARBA00022475"/>
    </source>
</evidence>
<keyword evidence="3 6" id="KW-0812">Transmembrane</keyword>
<evidence type="ECO:0000256" key="5">
    <source>
        <dbReference type="ARBA" id="ARBA00023136"/>
    </source>
</evidence>
<comment type="caution">
    <text evidence="8">The sequence shown here is derived from an EMBL/GenBank/DDBJ whole genome shotgun (WGS) entry which is preliminary data.</text>
</comment>
<feature type="transmembrane region" description="Helical" evidence="6">
    <location>
        <begin position="311"/>
        <end position="329"/>
    </location>
</feature>
<feature type="transmembrane region" description="Helical" evidence="6">
    <location>
        <begin position="20"/>
        <end position="36"/>
    </location>
</feature>
<feature type="transmembrane region" description="Helical" evidence="6">
    <location>
        <begin position="183"/>
        <end position="206"/>
    </location>
</feature>
<evidence type="ECO:0000313" key="9">
    <source>
        <dbReference type="Proteomes" id="UP000185783"/>
    </source>
</evidence>
<keyword evidence="4 6" id="KW-1133">Transmembrane helix</keyword>
<keyword evidence="2" id="KW-1003">Cell membrane</keyword>